<protein>
    <submittedName>
        <fullName evidence="2">Uncharacterized protein</fullName>
    </submittedName>
</protein>
<name>A0A2M7DEF8_9BACT</name>
<comment type="caution">
    <text evidence="2">The sequence shown here is derived from an EMBL/GenBank/DDBJ whole genome shotgun (WGS) entry which is preliminary data.</text>
</comment>
<dbReference type="Proteomes" id="UP000229030">
    <property type="component" value="Unassembled WGS sequence"/>
</dbReference>
<evidence type="ECO:0000256" key="1">
    <source>
        <dbReference type="SAM" id="MobiDB-lite"/>
    </source>
</evidence>
<dbReference type="AlphaFoldDB" id="A0A2M7DEF8"/>
<reference evidence="3" key="1">
    <citation type="submission" date="2017-09" db="EMBL/GenBank/DDBJ databases">
        <title>Depth-based differentiation of microbial function through sediment-hosted aquifers and enrichment of novel symbionts in the deep terrestrial subsurface.</title>
        <authorList>
            <person name="Probst A.J."/>
            <person name="Ladd B."/>
            <person name="Jarett J.K."/>
            <person name="Geller-Mcgrath D.E."/>
            <person name="Sieber C.M.K."/>
            <person name="Emerson J.B."/>
            <person name="Anantharaman K."/>
            <person name="Thomas B.C."/>
            <person name="Malmstrom R."/>
            <person name="Stieglmeier M."/>
            <person name="Klingl A."/>
            <person name="Woyke T."/>
            <person name="Ryan C.M."/>
            <person name="Banfield J.F."/>
        </authorList>
    </citation>
    <scope>NUCLEOTIDE SEQUENCE [LARGE SCALE GENOMIC DNA]</scope>
</reference>
<feature type="region of interest" description="Disordered" evidence="1">
    <location>
        <begin position="1"/>
        <end position="42"/>
    </location>
</feature>
<sequence>MNIMTIPPRDRKKTLIHGWPRPPENPGGKGSSHKNAKSRDDHREMFYGQQILEITDGQIELIKERKPSVDVYIDNIRKPEFSGSLSNVNKADKKIVVQLSGSKQPGKKKETKITVTRSIMIKLSLPNKEEKVRI</sequence>
<dbReference type="EMBL" id="PETV01000032">
    <property type="protein sequence ID" value="PIV47240.1"/>
    <property type="molecule type" value="Genomic_DNA"/>
</dbReference>
<evidence type="ECO:0000313" key="3">
    <source>
        <dbReference type="Proteomes" id="UP000229030"/>
    </source>
</evidence>
<proteinExistence type="predicted"/>
<accession>A0A2M7DEF8</accession>
<gene>
    <name evidence="2" type="ORF">COS21_01005</name>
</gene>
<organism evidence="2 3">
    <name type="scientific">bacterium (Candidatus Gribaldobacteria) CG02_land_8_20_14_3_00_41_15</name>
    <dbReference type="NCBI Taxonomy" id="2014270"/>
    <lineage>
        <taxon>Bacteria</taxon>
        <taxon>Candidatus Gribaldobacteria</taxon>
    </lineage>
</organism>
<evidence type="ECO:0000313" key="2">
    <source>
        <dbReference type="EMBL" id="PIV47240.1"/>
    </source>
</evidence>